<organism evidence="7 8">
    <name type="scientific">Microdochium trichocladiopsis</name>
    <dbReference type="NCBI Taxonomy" id="1682393"/>
    <lineage>
        <taxon>Eukaryota</taxon>
        <taxon>Fungi</taxon>
        <taxon>Dikarya</taxon>
        <taxon>Ascomycota</taxon>
        <taxon>Pezizomycotina</taxon>
        <taxon>Sordariomycetes</taxon>
        <taxon>Xylariomycetidae</taxon>
        <taxon>Xylariales</taxon>
        <taxon>Microdochiaceae</taxon>
        <taxon>Microdochium</taxon>
    </lineage>
</organism>
<dbReference type="OrthoDB" id="2151789at2759"/>
<evidence type="ECO:0000313" key="8">
    <source>
        <dbReference type="Proteomes" id="UP000756346"/>
    </source>
</evidence>
<evidence type="ECO:0000256" key="4">
    <source>
        <dbReference type="ARBA" id="ARBA00023002"/>
    </source>
</evidence>
<keyword evidence="8" id="KW-1185">Reference proteome</keyword>
<name>A0A9P8Y5U3_9PEZI</name>
<dbReference type="PANTHER" id="PTHR42973:SF53">
    <property type="entry name" value="FAD-BINDING PCMH-TYPE DOMAIN-CONTAINING PROTEIN-RELATED"/>
    <property type="match status" value="1"/>
</dbReference>
<dbReference type="InterPro" id="IPR016169">
    <property type="entry name" value="FAD-bd_PCMH_sub2"/>
</dbReference>
<dbReference type="Gene3D" id="3.30.465.10">
    <property type="match status" value="1"/>
</dbReference>
<dbReference type="Pfam" id="PF01565">
    <property type="entry name" value="FAD_binding_4"/>
    <property type="match status" value="1"/>
</dbReference>
<dbReference type="GO" id="GO:0016491">
    <property type="term" value="F:oxidoreductase activity"/>
    <property type="evidence" value="ECO:0007669"/>
    <property type="project" value="UniProtKB-KW"/>
</dbReference>
<keyword evidence="2" id="KW-0285">Flavoprotein</keyword>
<gene>
    <name evidence="7" type="ORF">B0I36DRAFT_411611</name>
</gene>
<reference evidence="7" key="1">
    <citation type="journal article" date="2021" name="Nat. Commun.">
        <title>Genetic determinants of endophytism in the Arabidopsis root mycobiome.</title>
        <authorList>
            <person name="Mesny F."/>
            <person name="Miyauchi S."/>
            <person name="Thiergart T."/>
            <person name="Pickel B."/>
            <person name="Atanasova L."/>
            <person name="Karlsson M."/>
            <person name="Huettel B."/>
            <person name="Barry K.W."/>
            <person name="Haridas S."/>
            <person name="Chen C."/>
            <person name="Bauer D."/>
            <person name="Andreopoulos W."/>
            <person name="Pangilinan J."/>
            <person name="LaButti K."/>
            <person name="Riley R."/>
            <person name="Lipzen A."/>
            <person name="Clum A."/>
            <person name="Drula E."/>
            <person name="Henrissat B."/>
            <person name="Kohler A."/>
            <person name="Grigoriev I.V."/>
            <person name="Martin F.M."/>
            <person name="Hacquard S."/>
        </authorList>
    </citation>
    <scope>NUCLEOTIDE SEQUENCE</scope>
    <source>
        <strain evidence="7">MPI-CAGE-CH-0230</strain>
    </source>
</reference>
<dbReference type="GO" id="GO:0071949">
    <property type="term" value="F:FAD binding"/>
    <property type="evidence" value="ECO:0007669"/>
    <property type="project" value="InterPro"/>
</dbReference>
<dbReference type="PROSITE" id="PS51387">
    <property type="entry name" value="FAD_PCMH"/>
    <property type="match status" value="1"/>
</dbReference>
<dbReference type="InterPro" id="IPR036318">
    <property type="entry name" value="FAD-bd_PCMH-like_sf"/>
</dbReference>
<keyword evidence="3" id="KW-0274">FAD</keyword>
<comment type="caution">
    <text evidence="7">The sequence shown here is derived from an EMBL/GenBank/DDBJ whole genome shotgun (WGS) entry which is preliminary data.</text>
</comment>
<dbReference type="GeneID" id="70191488"/>
<dbReference type="EMBL" id="JAGTJQ010000006">
    <property type="protein sequence ID" value="KAH7029595.1"/>
    <property type="molecule type" value="Genomic_DNA"/>
</dbReference>
<evidence type="ECO:0000256" key="3">
    <source>
        <dbReference type="ARBA" id="ARBA00022827"/>
    </source>
</evidence>
<dbReference type="PANTHER" id="PTHR42973">
    <property type="entry name" value="BINDING OXIDOREDUCTASE, PUTATIVE (AFU_ORTHOLOGUE AFUA_1G17690)-RELATED"/>
    <property type="match status" value="1"/>
</dbReference>
<sequence>MKPTQASKTMSSTAALLLYMLVPCAAHANSGLPPCDALLVTDLAPIVHLPDSPLYPALSPSTRKQSWCYVVPTSAEEVSGIVTTLRDAGSGAGDWHVAIRSGGHGGDLQNNLDQGVTIDLSRLNETVYDAAKGTASVGTGGRWLSVYDTLSEHGVSVTGGREGIVGVGGLVLGGGISWYTQREGFACDNAINFEVVLANGEIVDANKDCNADLWKALKGGSSNFGIVTRFDLAAYDISNISVVNRVVNFTDIDAVVDAVVNFTNLDRSHSDNALIIIVQYDPATQDSTVIIRQVNTMNKADSDAYDAFNAIPPVAGASTTPQSLSLPEFANTSQIAGPPYSAGAGSLTLLNDVRILRFCMEQYKQLVSDLTALLGATNFRTILDLQPLPAYVADIGAEKGGNMLNIGRQPGNKIVFVCGVLPTGTGQGDDNADTLAIKIARAYQLNAAMNARIEDYAASIEAGVDLRYLPYADARQDALGSYGQESVLHMKSVAAKYDPNGFFQKMVNGGFKISRVGPLEL</sequence>
<proteinExistence type="inferred from homology"/>
<evidence type="ECO:0000256" key="5">
    <source>
        <dbReference type="SAM" id="SignalP"/>
    </source>
</evidence>
<evidence type="ECO:0000313" key="7">
    <source>
        <dbReference type="EMBL" id="KAH7029595.1"/>
    </source>
</evidence>
<protein>
    <recommendedName>
        <fullName evidence="6">FAD-binding PCMH-type domain-containing protein</fullName>
    </recommendedName>
</protein>
<feature type="chain" id="PRO_5040436425" description="FAD-binding PCMH-type domain-containing protein" evidence="5">
    <location>
        <begin position="27"/>
        <end position="521"/>
    </location>
</feature>
<dbReference type="RefSeq" id="XP_046011883.1">
    <property type="nucleotide sequence ID" value="XM_046161942.1"/>
</dbReference>
<dbReference type="SUPFAM" id="SSF56176">
    <property type="entry name" value="FAD-binding/transporter-associated domain-like"/>
    <property type="match status" value="1"/>
</dbReference>
<keyword evidence="5" id="KW-0732">Signal</keyword>
<accession>A0A9P8Y5U3</accession>
<evidence type="ECO:0000256" key="1">
    <source>
        <dbReference type="ARBA" id="ARBA00005466"/>
    </source>
</evidence>
<feature type="signal peptide" evidence="5">
    <location>
        <begin position="1"/>
        <end position="26"/>
    </location>
</feature>
<comment type="similarity">
    <text evidence="1">Belongs to the oxygen-dependent FAD-linked oxidoreductase family.</text>
</comment>
<dbReference type="Proteomes" id="UP000756346">
    <property type="component" value="Unassembled WGS sequence"/>
</dbReference>
<dbReference type="InterPro" id="IPR016166">
    <property type="entry name" value="FAD-bd_PCMH"/>
</dbReference>
<dbReference type="AlphaFoldDB" id="A0A9P8Y5U3"/>
<feature type="domain" description="FAD-binding PCMH-type" evidence="6">
    <location>
        <begin position="62"/>
        <end position="237"/>
    </location>
</feature>
<dbReference type="InterPro" id="IPR006094">
    <property type="entry name" value="Oxid_FAD_bind_N"/>
</dbReference>
<evidence type="ECO:0000259" key="6">
    <source>
        <dbReference type="PROSITE" id="PS51387"/>
    </source>
</evidence>
<keyword evidence="4" id="KW-0560">Oxidoreductase</keyword>
<dbReference type="InterPro" id="IPR050416">
    <property type="entry name" value="FAD-linked_Oxidoreductase"/>
</dbReference>
<evidence type="ECO:0000256" key="2">
    <source>
        <dbReference type="ARBA" id="ARBA00022630"/>
    </source>
</evidence>